<evidence type="ECO:0000313" key="4">
    <source>
        <dbReference type="Proteomes" id="UP000487649"/>
    </source>
</evidence>
<sequence length="810" mass="94783">MSKIKLTKKWEVLLIHHTHTDIGYTQSQEVIEFYHVNFIKQVIEILEGLRVQGKEKDFKWVCEAFWGVETFLRRVDESWRKRFETCVKNGGIELTGSYLNMTELIDDQVLKNQIKKSVDYGKSIEKEVRCAMTADINGYSWGFVDALAENGIENLLSCVHTHHGMYPLFRKLMPFYWESEKGNKVLVWNGEHYHFGNEFGIVKTATGSYVHKDELRDSFTQDKLKEYGHKRMYRYLKSLEDQAYEYNFVPITVHGLPTDNSSANLEVLEFVQWWNENFSHEVIIKMSTLEELFDRVRASEVEIQTYRGDWPDWWAFGVGSTPNAVKVYKEAQRLLQMTKMIDENLCDNKLVNECEEMLMLYAEHTWGHSASITNPWNSLVNLMDYKKSSYAARAHELAIRNYLNVLEARGMTSLKPNREPKFKVINPHSRTVTECVKLFLDYWETSNLINVVVDDLGNEYATQIERQPRGEAIHFIATLEANEERTFWVERREHPVHYIKIKNESACVQGYDDIFLYEDKRAVIKYDQTYENGHVRISWNKQHGIISWYDKVNQVELLDPSSETGAFMPIYECSKAYSQTTSDQYSVRSRLGRNMRGANHEVYYAHIKQITINEIGEIYGKIQLDLELEGTTLAKVELKIYHDICKVEVQVILNKMSVWDPESLYVALPFAYNQQKMDLFAEKTGCTVQLKKDQLLGTNCDYYLVQEGVGLKKGSYGMSIAMPDTPLIYTSPLRYENAKKLYHPKYTKATDYELYSWPMNNLWETNFKVSLAGFIELNYAVSWSNQIESKQDLTRRNHEMNMGFLNYRID</sequence>
<reference evidence="3 4" key="1">
    <citation type="journal article" date="2019" name="Nat. Med.">
        <title>A library of human gut bacterial isolates paired with longitudinal multiomics data enables mechanistic microbiome research.</title>
        <authorList>
            <person name="Poyet M."/>
            <person name="Groussin M."/>
            <person name="Gibbons S.M."/>
            <person name="Avila-Pacheco J."/>
            <person name="Jiang X."/>
            <person name="Kearney S.M."/>
            <person name="Perrotta A.R."/>
            <person name="Berdy B."/>
            <person name="Zhao S."/>
            <person name="Lieberman T.D."/>
            <person name="Swanson P.K."/>
            <person name="Smith M."/>
            <person name="Roesemann S."/>
            <person name="Alexander J.E."/>
            <person name="Rich S.A."/>
            <person name="Livny J."/>
            <person name="Vlamakis H."/>
            <person name="Clish C."/>
            <person name="Bullock K."/>
            <person name="Deik A."/>
            <person name="Scott J."/>
            <person name="Pierce K.A."/>
            <person name="Xavier R.J."/>
            <person name="Alm E.J."/>
        </authorList>
    </citation>
    <scope>NUCLEOTIDE SEQUENCE</scope>
    <source>
        <strain evidence="3">BIOML-A179</strain>
        <strain evidence="2 4">BIOML-A198</strain>
    </source>
</reference>
<evidence type="ECO:0000259" key="1">
    <source>
        <dbReference type="Pfam" id="PF01074"/>
    </source>
</evidence>
<dbReference type="SUPFAM" id="SSF74650">
    <property type="entry name" value="Galactose mutarotase-like"/>
    <property type="match status" value="1"/>
</dbReference>
<dbReference type="RefSeq" id="WP_006785350.1">
    <property type="nucleotide sequence ID" value="NZ_JADOZH010000017.1"/>
</dbReference>
<comment type="caution">
    <text evidence="3">The sequence shown here is derived from an EMBL/GenBank/DDBJ whole genome shotgun (WGS) entry which is preliminary data.</text>
</comment>
<dbReference type="GO" id="GO:0006013">
    <property type="term" value="P:mannose metabolic process"/>
    <property type="evidence" value="ECO:0007669"/>
    <property type="project" value="InterPro"/>
</dbReference>
<dbReference type="InterPro" id="IPR011330">
    <property type="entry name" value="Glyco_hydro/deAcase_b/a-brl"/>
</dbReference>
<proteinExistence type="predicted"/>
<evidence type="ECO:0000313" key="2">
    <source>
        <dbReference type="EMBL" id="MTK22381.1"/>
    </source>
</evidence>
<dbReference type="Pfam" id="PF01074">
    <property type="entry name" value="Glyco_hydro_38N"/>
    <property type="match status" value="1"/>
</dbReference>
<dbReference type="InterPro" id="IPR011013">
    <property type="entry name" value="Gal_mutarotase_sf_dom"/>
</dbReference>
<dbReference type="Proteomes" id="UP000487649">
    <property type="component" value="Unassembled WGS sequence"/>
</dbReference>
<keyword evidence="3" id="KW-0378">Hydrolase</keyword>
<feature type="domain" description="Glycoside hydrolase family 38 N-terminal" evidence="1">
    <location>
        <begin position="12"/>
        <end position="304"/>
    </location>
</feature>
<dbReference type="GO" id="GO:0004559">
    <property type="term" value="F:alpha-mannosidase activity"/>
    <property type="evidence" value="ECO:0007669"/>
    <property type="project" value="InterPro"/>
</dbReference>
<dbReference type="AlphaFoldDB" id="A0A6I3NE37"/>
<organism evidence="3">
    <name type="scientific">Turicibacter sanguinis</name>
    <dbReference type="NCBI Taxonomy" id="154288"/>
    <lineage>
        <taxon>Bacteria</taxon>
        <taxon>Bacillati</taxon>
        <taxon>Bacillota</taxon>
        <taxon>Erysipelotrichia</taxon>
        <taxon>Erysipelotrichales</taxon>
        <taxon>Turicibacteraceae</taxon>
        <taxon>Turicibacter</taxon>
    </lineage>
</organism>
<dbReference type="SUPFAM" id="SSF88713">
    <property type="entry name" value="Glycoside hydrolase/deacetylase"/>
    <property type="match status" value="1"/>
</dbReference>
<dbReference type="CDD" id="cd10791">
    <property type="entry name" value="GH38N_AMII_like_1"/>
    <property type="match status" value="1"/>
</dbReference>
<dbReference type="Gene3D" id="3.20.110.10">
    <property type="entry name" value="Glycoside hydrolase 38, N terminal domain"/>
    <property type="match status" value="1"/>
</dbReference>
<name>A0A6I3NE37_9FIRM</name>
<accession>A0A6I3NE37</accession>
<dbReference type="InterPro" id="IPR027291">
    <property type="entry name" value="Glyco_hydro_38_N_sf"/>
</dbReference>
<protein>
    <submittedName>
        <fullName evidence="3">Glycosyl hydrolase family 38</fullName>
    </submittedName>
</protein>
<evidence type="ECO:0000313" key="3">
    <source>
        <dbReference type="EMBL" id="MTL93491.1"/>
    </source>
</evidence>
<dbReference type="GO" id="GO:0030246">
    <property type="term" value="F:carbohydrate binding"/>
    <property type="evidence" value="ECO:0007669"/>
    <property type="project" value="InterPro"/>
</dbReference>
<dbReference type="InterPro" id="IPR000602">
    <property type="entry name" value="Glyco_hydro_38_N"/>
</dbReference>
<dbReference type="EMBL" id="WMQV01000004">
    <property type="protein sequence ID" value="MTL93491.1"/>
    <property type="molecule type" value="Genomic_DNA"/>
</dbReference>
<dbReference type="EMBL" id="WMQE01000037">
    <property type="protein sequence ID" value="MTK22381.1"/>
    <property type="molecule type" value="Genomic_DNA"/>
</dbReference>
<gene>
    <name evidence="3" type="ORF">GMA64_03015</name>
    <name evidence="2" type="ORF">GMA92_13260</name>
</gene>